<dbReference type="Proteomes" id="UP001205843">
    <property type="component" value="Unassembled WGS sequence"/>
</dbReference>
<sequence>MAEKQMELSFEGGLLDQFPQYRDVVRAAVYGCGRQFKAIAADLDMSPSLLSRMLADNPDDNRNFPLDRLPELIGATQDRRPVYWLVERFLEDPKRRKRQAADTLCELLPRIEQALKELER</sequence>
<evidence type="ECO:0000313" key="1">
    <source>
        <dbReference type="EMBL" id="MCP1675476.1"/>
    </source>
</evidence>
<keyword evidence="2" id="KW-1185">Reference proteome</keyword>
<accession>A0AAE3G681</accession>
<protein>
    <submittedName>
        <fullName evidence="1">Uncharacterized protein</fullName>
    </submittedName>
</protein>
<dbReference type="EMBL" id="JALJXV010000006">
    <property type="protein sequence ID" value="MCP1675476.1"/>
    <property type="molecule type" value="Genomic_DNA"/>
</dbReference>
<name>A0AAE3G681_9GAMM</name>
<organism evidence="1 2">
    <name type="scientific">Natronocella acetinitrilica</name>
    <dbReference type="NCBI Taxonomy" id="414046"/>
    <lineage>
        <taxon>Bacteria</taxon>
        <taxon>Pseudomonadati</taxon>
        <taxon>Pseudomonadota</taxon>
        <taxon>Gammaproteobacteria</taxon>
        <taxon>Chromatiales</taxon>
        <taxon>Ectothiorhodospiraceae</taxon>
        <taxon>Natronocella</taxon>
    </lineage>
</organism>
<reference evidence="1" key="1">
    <citation type="submission" date="2022-03" db="EMBL/GenBank/DDBJ databases">
        <title>Genomic Encyclopedia of Type Strains, Phase III (KMG-III): the genomes of soil and plant-associated and newly described type strains.</title>
        <authorList>
            <person name="Whitman W."/>
        </authorList>
    </citation>
    <scope>NUCLEOTIDE SEQUENCE</scope>
    <source>
        <strain evidence="1">ANL 6-2</strain>
    </source>
</reference>
<comment type="caution">
    <text evidence="1">The sequence shown here is derived from an EMBL/GenBank/DDBJ whole genome shotgun (WGS) entry which is preliminary data.</text>
</comment>
<dbReference type="RefSeq" id="WP_253478965.1">
    <property type="nucleotide sequence ID" value="NZ_JALJXV010000006.1"/>
</dbReference>
<dbReference type="AlphaFoldDB" id="A0AAE3G681"/>
<gene>
    <name evidence="1" type="ORF">J2T57_002626</name>
</gene>
<proteinExistence type="predicted"/>
<evidence type="ECO:0000313" key="2">
    <source>
        <dbReference type="Proteomes" id="UP001205843"/>
    </source>
</evidence>